<feature type="compositionally biased region" description="Low complexity" evidence="2">
    <location>
        <begin position="414"/>
        <end position="426"/>
    </location>
</feature>
<reference evidence="4" key="1">
    <citation type="journal article" date="2013" name="Genome Announc.">
        <title>Draft genome sequence of the grapevine dieback fungus Eutypa lata UCR-EL1.</title>
        <authorList>
            <person name="Blanco-Ulate B."/>
            <person name="Rolshausen P.E."/>
            <person name="Cantu D."/>
        </authorList>
    </citation>
    <scope>NUCLEOTIDE SEQUENCE [LARGE SCALE GENOMIC DNA]</scope>
    <source>
        <strain evidence="4">UCR-EL1</strain>
    </source>
</reference>
<dbReference type="STRING" id="1287681.M7T3E0"/>
<keyword evidence="1" id="KW-0175">Coiled coil</keyword>
<feature type="region of interest" description="Disordered" evidence="2">
    <location>
        <begin position="398"/>
        <end position="426"/>
    </location>
</feature>
<feature type="compositionally biased region" description="Basic and acidic residues" evidence="2">
    <location>
        <begin position="32"/>
        <end position="47"/>
    </location>
</feature>
<feature type="region of interest" description="Disordered" evidence="2">
    <location>
        <begin position="674"/>
        <end position="888"/>
    </location>
</feature>
<protein>
    <submittedName>
        <fullName evidence="3">Putative autophagy-related protein 28 protein</fullName>
    </submittedName>
</protein>
<feature type="compositionally biased region" description="Acidic residues" evidence="2">
    <location>
        <begin position="878"/>
        <end position="888"/>
    </location>
</feature>
<feature type="compositionally biased region" description="Gly residues" evidence="2">
    <location>
        <begin position="638"/>
        <end position="656"/>
    </location>
</feature>
<feature type="region of interest" description="Disordered" evidence="2">
    <location>
        <begin position="605"/>
        <end position="657"/>
    </location>
</feature>
<feature type="compositionally biased region" description="Basic residues" evidence="2">
    <location>
        <begin position="231"/>
        <end position="240"/>
    </location>
</feature>
<feature type="compositionally biased region" description="Basic residues" evidence="2">
    <location>
        <begin position="832"/>
        <end position="842"/>
    </location>
</feature>
<keyword evidence="4" id="KW-1185">Reference proteome</keyword>
<feature type="region of interest" description="Disordered" evidence="2">
    <location>
        <begin position="19"/>
        <end position="86"/>
    </location>
</feature>
<dbReference type="OMA" id="APEINEM"/>
<feature type="compositionally biased region" description="Polar residues" evidence="2">
    <location>
        <begin position="19"/>
        <end position="30"/>
    </location>
</feature>
<dbReference type="AlphaFoldDB" id="M7T3E0"/>
<feature type="region of interest" description="Disordered" evidence="2">
    <location>
        <begin position="98"/>
        <end position="117"/>
    </location>
</feature>
<feature type="compositionally biased region" description="Polar residues" evidence="2">
    <location>
        <begin position="208"/>
        <end position="226"/>
    </location>
</feature>
<feature type="compositionally biased region" description="Polar residues" evidence="2">
    <location>
        <begin position="62"/>
        <end position="83"/>
    </location>
</feature>
<gene>
    <name evidence="3" type="ORF">UCREL1_1551</name>
</gene>
<feature type="compositionally biased region" description="Acidic residues" evidence="2">
    <location>
        <begin position="399"/>
        <end position="413"/>
    </location>
</feature>
<feature type="region of interest" description="Disordered" evidence="2">
    <location>
        <begin position="194"/>
        <end position="256"/>
    </location>
</feature>
<organism evidence="3 4">
    <name type="scientific">Eutypa lata (strain UCR-EL1)</name>
    <name type="common">Grapevine dieback disease fungus</name>
    <name type="synonym">Eutypa armeniacae</name>
    <dbReference type="NCBI Taxonomy" id="1287681"/>
    <lineage>
        <taxon>Eukaryota</taxon>
        <taxon>Fungi</taxon>
        <taxon>Dikarya</taxon>
        <taxon>Ascomycota</taxon>
        <taxon>Pezizomycotina</taxon>
        <taxon>Sordariomycetes</taxon>
        <taxon>Xylariomycetidae</taxon>
        <taxon>Xylariales</taxon>
        <taxon>Diatrypaceae</taxon>
        <taxon>Eutypa</taxon>
    </lineage>
</organism>
<feature type="compositionally biased region" description="Low complexity" evidence="2">
    <location>
        <begin position="721"/>
        <end position="735"/>
    </location>
</feature>
<sequence length="888" mass="99093">MSRKVSFLEKLGLNSDAMSSLLPQFNSPPHRSSYDHDLEELEPRPDDALLYTDYDSPKMPSRTHSTDSNMLSGSPRSPATATSKGKGKAVAIAYQGRPGSWHQQNRKPSFIPPIPPDLTERRAPEFYLETVSEPASEASFIDTILPRRTRPNEMPNNLRIQVDDTFKEIARRERQMQRELQRLLDAQAAAIEQKLSGGKEKKEDSESRASTPNHKSRSQSVSYTSDSSRREKTKNKKSSSRQHIIPVRQPPERRLTLGQTRAHIIRVMRNLADLKEEEDAYIATAVAERKAGLSKLGTLKTRHQQIKHDIHEIENDPGDPLTNDIQTIERDLHTASAQIEEYRRLLRRAEQTKATLERRLEEAKSEAESRLSGYKGALRECEAGIRDLVRRPNVRVLELEQDDAEDEEGEEDGATTAEQRQQQQQQQNYITGFEFFKLRPERRTLPMARDWWEGEVVALERRRGTVDKERAALEEGEAIWAEVIDTIQRHEEQLTGALGSNNNSGSNSSGGSSPPLQRNNGPSAPSPLARGSVSSATTTATAGGPNPEDVIRNQWYHLVDVIHKLERAHAYAEERGWTLLVAAVGAEISVYYDAREMLRTMLRRMGLEPPPPTPPPIRERRSVPSGMPGYDLVDMRDGGSGGGGGGGGGGGLGVGGDALMREELSGSVIRRWENPDENSRQQQQQQQQKQQQSGDYHQLQQEPQTDQQQQQQQQYKDNPILLSSSPPAGPPSDLLIGGERERSIPDTTDNEHEDDDNNEVPAGLLNEAVAAAHRGGDESEDEHHHHANNNEVPPEFLSLHGGGGDGHASSPFFREEEEDEEGKELKGSGSGHQRRLQLRQKRGGSVESADHDDDDDDEHGNENQVPLDLLSERRPGYDDDDDGNEGVD</sequence>
<feature type="compositionally biased region" description="Low complexity" evidence="2">
    <location>
        <begin position="531"/>
        <end position="544"/>
    </location>
</feature>
<dbReference type="eggNOG" id="ENOG502SANW">
    <property type="taxonomic scope" value="Eukaryota"/>
</dbReference>
<dbReference type="HOGENOM" id="CLU_015530_1_0_1"/>
<feature type="compositionally biased region" description="Low complexity" evidence="2">
    <location>
        <begin position="499"/>
        <end position="513"/>
    </location>
</feature>
<evidence type="ECO:0000256" key="2">
    <source>
        <dbReference type="SAM" id="MobiDB-lite"/>
    </source>
</evidence>
<feature type="coiled-coil region" evidence="1">
    <location>
        <begin position="325"/>
        <end position="366"/>
    </location>
</feature>
<feature type="compositionally biased region" description="Polar residues" evidence="2">
    <location>
        <begin position="514"/>
        <end position="523"/>
    </location>
</feature>
<feature type="compositionally biased region" description="Basic and acidic residues" evidence="2">
    <location>
        <begin position="774"/>
        <end position="784"/>
    </location>
</feature>
<feature type="region of interest" description="Disordered" evidence="2">
    <location>
        <begin position="496"/>
        <end position="549"/>
    </location>
</feature>
<proteinExistence type="predicted"/>
<evidence type="ECO:0000256" key="1">
    <source>
        <dbReference type="SAM" id="Coils"/>
    </source>
</evidence>
<accession>M7T3E0</accession>
<dbReference type="EMBL" id="KB705645">
    <property type="protein sequence ID" value="EMR71398.1"/>
    <property type="molecule type" value="Genomic_DNA"/>
</dbReference>
<dbReference type="Proteomes" id="UP000012174">
    <property type="component" value="Unassembled WGS sequence"/>
</dbReference>
<dbReference type="OrthoDB" id="5342758at2759"/>
<feature type="compositionally biased region" description="Acidic residues" evidence="2">
    <location>
        <begin position="850"/>
        <end position="859"/>
    </location>
</feature>
<feature type="compositionally biased region" description="Low complexity" evidence="2">
    <location>
        <begin position="681"/>
        <end position="714"/>
    </location>
</feature>
<dbReference type="KEGG" id="ela:UCREL1_1551"/>
<evidence type="ECO:0000313" key="3">
    <source>
        <dbReference type="EMBL" id="EMR71398.1"/>
    </source>
</evidence>
<feature type="compositionally biased region" description="Basic and acidic residues" evidence="2">
    <location>
        <begin position="197"/>
        <end position="207"/>
    </location>
</feature>
<name>M7T3E0_EUTLA</name>
<evidence type="ECO:0000313" key="4">
    <source>
        <dbReference type="Proteomes" id="UP000012174"/>
    </source>
</evidence>